<dbReference type="Proteomes" id="UP000276417">
    <property type="component" value="Chromosome 1"/>
</dbReference>
<evidence type="ECO:0008006" key="3">
    <source>
        <dbReference type="Google" id="ProtNLM"/>
    </source>
</evidence>
<reference evidence="1 2" key="1">
    <citation type="submission" date="2018-11" db="EMBL/GenBank/DDBJ databases">
        <title>Deinococcus shelandsis sp. nov., isolated from South Shetland Islands soil of Antarctica.</title>
        <authorList>
            <person name="Tian J."/>
        </authorList>
    </citation>
    <scope>NUCLEOTIDE SEQUENCE [LARGE SCALE GENOMIC DNA]</scope>
    <source>
        <strain evidence="1 2">S14-83T</strain>
    </source>
</reference>
<name>A0A3G8Y9P7_9DEIO</name>
<accession>A0A3G8Y9P7</accession>
<protein>
    <recommendedName>
        <fullName evidence="3">AraC family transcriptional regulator</fullName>
    </recommendedName>
</protein>
<sequence>MPSLPPHAPAALNVLRLAKVTPDIAVWLPATNLRALHLTRPTLGAAGGAVICSEGELLIDFESGAFLHLRQGEACALPSAHRLLPARGSCTVLLVAQGT</sequence>
<organism evidence="1 2">
    <name type="scientific">Deinococcus psychrotolerans</name>
    <dbReference type="NCBI Taxonomy" id="2489213"/>
    <lineage>
        <taxon>Bacteria</taxon>
        <taxon>Thermotogati</taxon>
        <taxon>Deinococcota</taxon>
        <taxon>Deinococci</taxon>
        <taxon>Deinococcales</taxon>
        <taxon>Deinococcaceae</taxon>
        <taxon>Deinococcus</taxon>
    </lineage>
</organism>
<dbReference type="RefSeq" id="WP_124868245.1">
    <property type="nucleotide sequence ID" value="NZ_CP034183.1"/>
</dbReference>
<evidence type="ECO:0000313" key="1">
    <source>
        <dbReference type="EMBL" id="AZI42088.1"/>
    </source>
</evidence>
<gene>
    <name evidence="1" type="ORF">EHF33_04460</name>
</gene>
<dbReference type="KEGG" id="dph:EHF33_04460"/>
<keyword evidence="2" id="KW-1185">Reference proteome</keyword>
<evidence type="ECO:0000313" key="2">
    <source>
        <dbReference type="Proteomes" id="UP000276417"/>
    </source>
</evidence>
<dbReference type="OrthoDB" id="69872at2"/>
<dbReference type="EMBL" id="CP034183">
    <property type="protein sequence ID" value="AZI42088.1"/>
    <property type="molecule type" value="Genomic_DNA"/>
</dbReference>
<dbReference type="AlphaFoldDB" id="A0A3G8Y9P7"/>
<proteinExistence type="predicted"/>